<dbReference type="Pfam" id="PF06050">
    <property type="entry name" value="HGD-D"/>
    <property type="match status" value="1"/>
</dbReference>
<protein>
    <submittedName>
        <fullName evidence="3">CoA enzyme activase uncharacterized domain</fullName>
    </submittedName>
</protein>
<dbReference type="PATRIC" id="fig|1121328.3.peg.753"/>
<reference evidence="2 4" key="1">
    <citation type="submission" date="2016-02" db="EMBL/GenBank/DDBJ databases">
        <title>Draft genome sequence for Clostridium paradoxum JW-YL-7.</title>
        <authorList>
            <person name="Utturkar S.M."/>
            <person name="Lancaster A."/>
            <person name="Poole F.L."/>
            <person name="Adams M.W."/>
            <person name="Brown S.D."/>
        </authorList>
    </citation>
    <scope>NUCLEOTIDE SEQUENCE [LARGE SCALE GENOMIC DNA]</scope>
    <source>
        <strain evidence="2 4">JW-YL-7</strain>
    </source>
</reference>
<evidence type="ECO:0000313" key="2">
    <source>
        <dbReference type="EMBL" id="KXZ39672.1"/>
    </source>
</evidence>
<organism evidence="2 4">
    <name type="scientific">Alkalithermobacter thermoalcaliphilus JW-YL-7 = DSM 7308</name>
    <dbReference type="NCBI Taxonomy" id="1121328"/>
    <lineage>
        <taxon>Bacteria</taxon>
        <taxon>Bacillati</taxon>
        <taxon>Bacillota</taxon>
        <taxon>Clostridia</taxon>
        <taxon>Peptostreptococcales</taxon>
        <taxon>Tepidibacteraceae</taxon>
        <taxon>Alkalithermobacter</taxon>
    </lineage>
</organism>
<dbReference type="AlphaFoldDB" id="A0A150FPW7"/>
<dbReference type="InterPro" id="IPR018709">
    <property type="entry name" value="CoA_activase_DUF2229"/>
</dbReference>
<dbReference type="Gene3D" id="3.40.50.11900">
    <property type="match status" value="1"/>
</dbReference>
<proteinExistence type="predicted"/>
<dbReference type="InterPro" id="IPR010327">
    <property type="entry name" value="FldB/FldC_alpha/beta"/>
</dbReference>
<evidence type="ECO:0000313" key="4">
    <source>
        <dbReference type="Proteomes" id="UP000092605"/>
    </source>
</evidence>
<dbReference type="Pfam" id="PF09989">
    <property type="entry name" value="DUF2229"/>
    <property type="match status" value="1"/>
</dbReference>
<dbReference type="OrthoDB" id="9780120at2"/>
<dbReference type="PANTHER" id="PTHR32329">
    <property type="entry name" value="BIFUNCTIONAL PROTEIN [INCLUDES 2-HYDROXYACYL-COA DEHYDRATASE (N-TER) AND ITS ACTIVATOR DOMAIN (C_TERM)-RELATED"/>
    <property type="match status" value="1"/>
</dbReference>
<dbReference type="EMBL" id="FRBG01000003">
    <property type="protein sequence ID" value="SHK65186.1"/>
    <property type="molecule type" value="Genomic_DNA"/>
</dbReference>
<accession>A0A150FPW7</accession>
<gene>
    <name evidence="2" type="ORF">JWYL7_0747</name>
    <name evidence="3" type="ORF">SAMN05661008_00651</name>
</gene>
<dbReference type="EMBL" id="LSFY01000001">
    <property type="protein sequence ID" value="KXZ39672.1"/>
    <property type="molecule type" value="Genomic_DNA"/>
</dbReference>
<feature type="domain" description="DUF2229" evidence="1">
    <location>
        <begin position="4"/>
        <end position="114"/>
    </location>
</feature>
<keyword evidence="5" id="KW-1185">Reference proteome</keyword>
<name>A0A150FPW7_CLOPD</name>
<comment type="caution">
    <text evidence="2">The sequence shown here is derived from an EMBL/GenBank/DDBJ whole genome shotgun (WGS) entry which is preliminary data.</text>
</comment>
<evidence type="ECO:0000313" key="5">
    <source>
        <dbReference type="Proteomes" id="UP000323392"/>
    </source>
</evidence>
<dbReference type="RefSeq" id="WP_072280164.1">
    <property type="nucleotide sequence ID" value="NZ_FRBG01000003.1"/>
</dbReference>
<reference evidence="3 5" key="2">
    <citation type="submission" date="2016-11" db="EMBL/GenBank/DDBJ databases">
        <authorList>
            <person name="Varghese N."/>
            <person name="Submissions S."/>
        </authorList>
    </citation>
    <scope>NUCLEOTIDE SEQUENCE [LARGE SCALE GENOMIC DNA]</scope>
    <source>
        <strain evidence="3 5">DSM 7308</strain>
    </source>
</reference>
<dbReference type="PANTHER" id="PTHR32329:SF2">
    <property type="entry name" value="BIFUNCTIONAL PROTEIN [INCLUDES 2-HYDROXYACYL-COA DEHYDRATASE (N-TER) AND ITS ACTIVATOR DOMAIN (C_TERM)"/>
    <property type="match status" value="1"/>
</dbReference>
<dbReference type="Proteomes" id="UP000092605">
    <property type="component" value="Unassembled WGS sequence"/>
</dbReference>
<dbReference type="STRING" id="1121328.JWYL7_0747"/>
<sequence length="227" mass="25881">MSVKIGIPKALLFHKYSCLWTTFFEELGAEVIVSDNTNKKILDQGTNNTVDEACIPIKLFHGHVLSLKDKVDYIFMPRILSLHKKEYICPNNLYDKYMNMNSIDKIKAKGDVLTPEMIDKAIIDEYSTKYKGKIFWSFARKLIGSTLYLVENNLADGVIYISSFGCGIDSVVEEIVERIIKKESNIPYMLLTLDEHSGEAGINTRLEAFIDMIKWRDTNENNISAHG</sequence>
<dbReference type="Proteomes" id="UP000323392">
    <property type="component" value="Unassembled WGS sequence"/>
</dbReference>
<evidence type="ECO:0000313" key="3">
    <source>
        <dbReference type="EMBL" id="SHK65186.1"/>
    </source>
</evidence>
<dbReference type="InterPro" id="IPR051805">
    <property type="entry name" value="Dehydratase_Activator_Redct"/>
</dbReference>
<evidence type="ECO:0000259" key="1">
    <source>
        <dbReference type="Pfam" id="PF09989"/>
    </source>
</evidence>